<evidence type="ECO:0000313" key="1">
    <source>
        <dbReference type="EMBL" id="VDL70999.1"/>
    </source>
</evidence>
<name>A0A0N4XWV5_NIPBR</name>
<reference evidence="1 2" key="2">
    <citation type="submission" date="2018-11" db="EMBL/GenBank/DDBJ databases">
        <authorList>
            <consortium name="Pathogen Informatics"/>
        </authorList>
    </citation>
    <scope>NUCLEOTIDE SEQUENCE [LARGE SCALE GENOMIC DNA]</scope>
</reference>
<proteinExistence type="predicted"/>
<sequence>MGLYSQTLTGDTHWSSSANITALRRSTIAVSTCRLTSAVLDTPTSLLEASDESRTRVLHSRIDIPELQVRALMRERRTINATSAVNYAAAFKVLNYGGSESCKELLETADFTEK</sequence>
<dbReference type="Proteomes" id="UP000271162">
    <property type="component" value="Unassembled WGS sequence"/>
</dbReference>
<dbReference type="AlphaFoldDB" id="A0A0N4XWV5"/>
<reference evidence="3" key="1">
    <citation type="submission" date="2017-02" db="UniProtKB">
        <authorList>
            <consortium name="WormBaseParasite"/>
        </authorList>
    </citation>
    <scope>IDENTIFICATION</scope>
</reference>
<accession>A0A0N4XWV5</accession>
<evidence type="ECO:0000313" key="3">
    <source>
        <dbReference type="WBParaSite" id="NBR_0000740901-mRNA-1"/>
    </source>
</evidence>
<dbReference type="WBParaSite" id="NBR_0000740901-mRNA-1">
    <property type="protein sequence ID" value="NBR_0000740901-mRNA-1"/>
    <property type="gene ID" value="NBR_0000740901"/>
</dbReference>
<keyword evidence="2" id="KW-1185">Reference proteome</keyword>
<dbReference type="EMBL" id="UYSL01019887">
    <property type="protein sequence ID" value="VDL70999.1"/>
    <property type="molecule type" value="Genomic_DNA"/>
</dbReference>
<evidence type="ECO:0000313" key="2">
    <source>
        <dbReference type="Proteomes" id="UP000271162"/>
    </source>
</evidence>
<protein>
    <submittedName>
        <fullName evidence="3">ANK_REP_REGION domain-containing protein</fullName>
    </submittedName>
</protein>
<gene>
    <name evidence="1" type="ORF">NBR_LOCUS7410</name>
</gene>
<organism evidence="3">
    <name type="scientific">Nippostrongylus brasiliensis</name>
    <name type="common">Rat hookworm</name>
    <dbReference type="NCBI Taxonomy" id="27835"/>
    <lineage>
        <taxon>Eukaryota</taxon>
        <taxon>Metazoa</taxon>
        <taxon>Ecdysozoa</taxon>
        <taxon>Nematoda</taxon>
        <taxon>Chromadorea</taxon>
        <taxon>Rhabditida</taxon>
        <taxon>Rhabditina</taxon>
        <taxon>Rhabditomorpha</taxon>
        <taxon>Strongyloidea</taxon>
        <taxon>Heligmosomidae</taxon>
        <taxon>Nippostrongylus</taxon>
    </lineage>
</organism>